<dbReference type="AlphaFoldDB" id="A0A0N0BMU9"/>
<dbReference type="InterPro" id="IPR004488">
    <property type="entry name" value="Mg/Co-transport_prot_CorA"/>
</dbReference>
<dbReference type="SUPFAM" id="SSF144083">
    <property type="entry name" value="Magnesium transport protein CorA, transmembrane region"/>
    <property type="match status" value="1"/>
</dbReference>
<dbReference type="GO" id="GO:0015095">
    <property type="term" value="F:magnesium ion transmembrane transporter activity"/>
    <property type="evidence" value="ECO:0007669"/>
    <property type="project" value="UniProtKB-UniRule"/>
</dbReference>
<dbReference type="FunFam" id="1.20.58.340:FF:000012">
    <property type="entry name" value="Magnesium transport protein CorA"/>
    <property type="match status" value="1"/>
</dbReference>
<dbReference type="SUPFAM" id="SSF143865">
    <property type="entry name" value="CorA soluble domain-like"/>
    <property type="match status" value="1"/>
</dbReference>
<sequence length="325" mass="36534">MISALVYADDVAESYDDLEAARTAAGTTWVHAAEATDEEIRAVQSAFDLHPLAIDDLRGDVRAKTEEYRDYTFVLLKTMRLTPGETTFEKEVATSPVGVFVGRDWVVSLGLDEARPVQRVMDAARRGDERLLQHGPDFTAYRVVDVIVDAYFDLLDGIETDIEEIEEEVTVSTDSETIEKINDVRRDLLSFRKQAWPAREAVGSLARGDPKQVQPQTEKYFRDVYDHLVQIVDLTETYRDLVSGARDIYLNTVSQSTNEVMKVLTVVATIFIPLTFVVGVYGMNFADSPYNMPELGWTFGYPAVMIGMGLIVAILLAHFRQRGYL</sequence>
<keyword evidence="5 8" id="KW-0812">Transmembrane</keyword>
<dbReference type="EMBL" id="WOWB01000001">
    <property type="protein sequence ID" value="NLV06254.1"/>
    <property type="molecule type" value="Genomic_DNA"/>
</dbReference>
<comment type="similarity">
    <text evidence="2 8">Belongs to the CorA metal ion transporter (MIT) (TC 1.A.35) family.</text>
</comment>
<dbReference type="InterPro" id="IPR045863">
    <property type="entry name" value="CorA_TM1_TM2"/>
</dbReference>
<dbReference type="Proteomes" id="UP000037729">
    <property type="component" value="Unassembled WGS sequence"/>
</dbReference>
<keyword evidence="3 8" id="KW-0813">Transport</keyword>
<keyword evidence="11" id="KW-1185">Reference proteome</keyword>
<evidence type="ECO:0000313" key="10">
    <source>
        <dbReference type="EMBL" id="NLV06254.1"/>
    </source>
</evidence>
<name>A0A0N0BMU9_9EURY</name>
<accession>A0A0N0BMU9</accession>
<dbReference type="GO" id="GO:0015087">
    <property type="term" value="F:cobalt ion transmembrane transporter activity"/>
    <property type="evidence" value="ECO:0007669"/>
    <property type="project" value="UniProtKB-UniRule"/>
</dbReference>
<proteinExistence type="inferred from homology"/>
<feature type="transmembrane region" description="Helical" evidence="8">
    <location>
        <begin position="263"/>
        <end position="283"/>
    </location>
</feature>
<keyword evidence="8" id="KW-0460">Magnesium</keyword>
<evidence type="ECO:0000256" key="5">
    <source>
        <dbReference type="ARBA" id="ARBA00022692"/>
    </source>
</evidence>
<dbReference type="Gene3D" id="3.30.460.20">
    <property type="entry name" value="CorA soluble domain-like"/>
    <property type="match status" value="1"/>
</dbReference>
<dbReference type="InterPro" id="IPR002523">
    <property type="entry name" value="MgTranspt_CorA/ZnTranspt_ZntB"/>
</dbReference>
<evidence type="ECO:0000256" key="7">
    <source>
        <dbReference type="ARBA" id="ARBA00023136"/>
    </source>
</evidence>
<reference evidence="9 11" key="1">
    <citation type="submission" date="2015-08" db="EMBL/GenBank/DDBJ databases">
        <title>Genomes of Isolates from Cabo Rojo, PR.</title>
        <authorList>
            <person name="Sanchez-Nieves R.L."/>
            <person name="Montalvo-Rodriguez R."/>
        </authorList>
    </citation>
    <scope>NUCLEOTIDE SEQUENCE [LARGE SCALE GENOMIC DNA]</scope>
    <source>
        <strain evidence="9 11">SL3</strain>
    </source>
</reference>
<organism evidence="9 11">
    <name type="scientific">Haloarcula rubripromontorii</name>
    <dbReference type="NCBI Taxonomy" id="1705562"/>
    <lineage>
        <taxon>Archaea</taxon>
        <taxon>Methanobacteriati</taxon>
        <taxon>Methanobacteriota</taxon>
        <taxon>Stenosarchaea group</taxon>
        <taxon>Halobacteria</taxon>
        <taxon>Halobacteriales</taxon>
        <taxon>Haloarculaceae</taxon>
        <taxon>Haloarcula</taxon>
    </lineage>
</organism>
<reference evidence="10" key="2">
    <citation type="submission" date="2019-12" db="EMBL/GenBank/DDBJ databases">
        <title>The whole-genome sequencing of Haloarcula japonica strain pws8.</title>
        <authorList>
            <person name="Verma D.K."/>
            <person name="Gopal K."/>
            <person name="Prasad E.S."/>
        </authorList>
    </citation>
    <scope>NUCLEOTIDE SEQUENCE</scope>
    <source>
        <strain evidence="10">Pws8</strain>
    </source>
</reference>
<evidence type="ECO:0000313" key="11">
    <source>
        <dbReference type="Proteomes" id="UP000037729"/>
    </source>
</evidence>
<keyword evidence="7 8" id="KW-0472">Membrane</keyword>
<comment type="subcellular location">
    <subcellularLocation>
        <location evidence="1">Cell membrane</location>
        <topology evidence="1">Multi-pass membrane protein</topology>
    </subcellularLocation>
    <subcellularLocation>
        <location evidence="8">Membrane</location>
        <topology evidence="8">Multi-pass membrane protein</topology>
    </subcellularLocation>
</comment>
<dbReference type="GO" id="GO:0005886">
    <property type="term" value="C:plasma membrane"/>
    <property type="evidence" value="ECO:0007669"/>
    <property type="project" value="UniProtKB-SubCell"/>
</dbReference>
<dbReference type="GO" id="GO:0000287">
    <property type="term" value="F:magnesium ion binding"/>
    <property type="evidence" value="ECO:0007669"/>
    <property type="project" value="TreeGrafter"/>
</dbReference>
<gene>
    <name evidence="8 10" type="primary">corA</name>
    <name evidence="9" type="ORF">AMS69_18180</name>
    <name evidence="10" type="ORF">GOC83_08950</name>
</gene>
<protein>
    <recommendedName>
        <fullName evidence="8">Magnesium transport protein CorA</fullName>
    </recommendedName>
</protein>
<evidence type="ECO:0000256" key="2">
    <source>
        <dbReference type="ARBA" id="ARBA00009765"/>
    </source>
</evidence>
<evidence type="ECO:0000256" key="6">
    <source>
        <dbReference type="ARBA" id="ARBA00022989"/>
    </source>
</evidence>
<evidence type="ECO:0000256" key="1">
    <source>
        <dbReference type="ARBA" id="ARBA00004651"/>
    </source>
</evidence>
<evidence type="ECO:0000256" key="4">
    <source>
        <dbReference type="ARBA" id="ARBA00022475"/>
    </source>
</evidence>
<evidence type="ECO:0000256" key="8">
    <source>
        <dbReference type="RuleBase" id="RU362010"/>
    </source>
</evidence>
<dbReference type="OrthoDB" id="28779at2157"/>
<dbReference type="PANTHER" id="PTHR46494">
    <property type="entry name" value="CORA FAMILY METAL ION TRANSPORTER (EUROFUNG)"/>
    <property type="match status" value="1"/>
</dbReference>
<dbReference type="STRING" id="1705562.AMS69_18180"/>
<dbReference type="NCBIfam" id="TIGR00383">
    <property type="entry name" value="corA"/>
    <property type="match status" value="1"/>
</dbReference>
<keyword evidence="6 8" id="KW-1133">Transmembrane helix</keyword>
<feature type="transmembrane region" description="Helical" evidence="8">
    <location>
        <begin position="295"/>
        <end position="319"/>
    </location>
</feature>
<dbReference type="PATRIC" id="fig|1705562.3.peg.904"/>
<dbReference type="EMBL" id="LIUF01000009">
    <property type="protein sequence ID" value="KOX91543.1"/>
    <property type="molecule type" value="Genomic_DNA"/>
</dbReference>
<keyword evidence="4 8" id="KW-1003">Cell membrane</keyword>
<dbReference type="RefSeq" id="WP_053969450.1">
    <property type="nucleotide sequence ID" value="NZ_JAWJXX010000004.1"/>
</dbReference>
<dbReference type="CDD" id="cd12828">
    <property type="entry name" value="TmCorA-like_1"/>
    <property type="match status" value="1"/>
</dbReference>
<evidence type="ECO:0000313" key="9">
    <source>
        <dbReference type="EMBL" id="KOX91543.1"/>
    </source>
</evidence>
<dbReference type="PANTHER" id="PTHR46494:SF1">
    <property type="entry name" value="CORA FAMILY METAL ION TRANSPORTER (EUROFUNG)"/>
    <property type="match status" value="1"/>
</dbReference>
<keyword evidence="8" id="KW-0406">Ion transport</keyword>
<dbReference type="Pfam" id="PF01544">
    <property type="entry name" value="CorA"/>
    <property type="match status" value="1"/>
</dbReference>
<dbReference type="InterPro" id="IPR045861">
    <property type="entry name" value="CorA_cytoplasmic_dom"/>
</dbReference>
<dbReference type="GO" id="GO:0050897">
    <property type="term" value="F:cobalt ion binding"/>
    <property type="evidence" value="ECO:0007669"/>
    <property type="project" value="TreeGrafter"/>
</dbReference>
<comment type="function">
    <text evidence="8">Mediates influx of magnesium ions.</text>
</comment>
<evidence type="ECO:0000256" key="3">
    <source>
        <dbReference type="ARBA" id="ARBA00022448"/>
    </source>
</evidence>
<comment type="caution">
    <text evidence="9">The sequence shown here is derived from an EMBL/GenBank/DDBJ whole genome shotgun (WGS) entry which is preliminary data.</text>
</comment>
<dbReference type="Proteomes" id="UP000610611">
    <property type="component" value="Unassembled WGS sequence"/>
</dbReference>
<dbReference type="Gene3D" id="1.20.58.340">
    <property type="entry name" value="Magnesium transport protein CorA, transmembrane region"/>
    <property type="match status" value="2"/>
</dbReference>